<evidence type="ECO:0000259" key="8">
    <source>
        <dbReference type="Pfam" id="PF08281"/>
    </source>
</evidence>
<evidence type="ECO:0000259" key="7">
    <source>
        <dbReference type="Pfam" id="PF04542"/>
    </source>
</evidence>
<reference evidence="9 10" key="1">
    <citation type="submission" date="2017-08" db="EMBL/GenBank/DDBJ databases">
        <title>Substantial Increase in Enzyme Production by Combined Drug-Resistance Mutations in Paenibacillus agaridevorans.</title>
        <authorList>
            <person name="Tanaka Y."/>
            <person name="Funane K."/>
            <person name="Hosaka T."/>
            <person name="Shiwa Y."/>
            <person name="Fujita N."/>
            <person name="Miyazaki T."/>
            <person name="Yoshikawa H."/>
            <person name="Murakami K."/>
            <person name="Kasahara K."/>
            <person name="Inaoka T."/>
            <person name="Hiraga Y."/>
            <person name="Ochi K."/>
        </authorList>
    </citation>
    <scope>NUCLEOTIDE SEQUENCE [LARGE SCALE GENOMIC DNA]</scope>
    <source>
        <strain evidence="9 10">T-3040</strain>
    </source>
</reference>
<evidence type="ECO:0000256" key="1">
    <source>
        <dbReference type="ARBA" id="ARBA00010641"/>
    </source>
</evidence>
<keyword evidence="10" id="KW-1185">Reference proteome</keyword>
<dbReference type="Gene3D" id="1.10.10.10">
    <property type="entry name" value="Winged helix-like DNA-binding domain superfamily/Winged helix DNA-binding domain"/>
    <property type="match status" value="1"/>
</dbReference>
<keyword evidence="3 6" id="KW-0731">Sigma factor</keyword>
<organism evidence="9 10">
    <name type="scientific">Paenibacillus agaridevorans</name>
    <dbReference type="NCBI Taxonomy" id="171404"/>
    <lineage>
        <taxon>Bacteria</taxon>
        <taxon>Bacillati</taxon>
        <taxon>Bacillota</taxon>
        <taxon>Bacilli</taxon>
        <taxon>Bacillales</taxon>
        <taxon>Paenibacillaceae</taxon>
        <taxon>Paenibacillus</taxon>
    </lineage>
</organism>
<dbReference type="GO" id="GO:0006352">
    <property type="term" value="P:DNA-templated transcription initiation"/>
    <property type="evidence" value="ECO:0007669"/>
    <property type="project" value="InterPro"/>
</dbReference>
<dbReference type="NCBIfam" id="TIGR02937">
    <property type="entry name" value="sigma70-ECF"/>
    <property type="match status" value="1"/>
</dbReference>
<dbReference type="GO" id="GO:0016987">
    <property type="term" value="F:sigma factor activity"/>
    <property type="evidence" value="ECO:0007669"/>
    <property type="project" value="UniProtKB-KW"/>
</dbReference>
<comment type="similarity">
    <text evidence="1 6">Belongs to the sigma-70 factor family. ECF subfamily.</text>
</comment>
<dbReference type="InterPro" id="IPR000838">
    <property type="entry name" value="RNA_pol_sigma70_ECF_CS"/>
</dbReference>
<dbReference type="InterPro" id="IPR013324">
    <property type="entry name" value="RNA_pol_sigma_r3/r4-like"/>
</dbReference>
<dbReference type="PANTHER" id="PTHR43133">
    <property type="entry name" value="RNA POLYMERASE ECF-TYPE SIGMA FACTO"/>
    <property type="match status" value="1"/>
</dbReference>
<gene>
    <name evidence="9" type="ORF">PAT3040_06169</name>
</gene>
<dbReference type="InterPro" id="IPR036388">
    <property type="entry name" value="WH-like_DNA-bd_sf"/>
</dbReference>
<evidence type="ECO:0000256" key="2">
    <source>
        <dbReference type="ARBA" id="ARBA00023015"/>
    </source>
</evidence>
<dbReference type="InterPro" id="IPR007627">
    <property type="entry name" value="RNA_pol_sigma70_r2"/>
</dbReference>
<dbReference type="PROSITE" id="PS01063">
    <property type="entry name" value="SIGMA70_ECF"/>
    <property type="match status" value="1"/>
</dbReference>
<dbReference type="GO" id="GO:0006950">
    <property type="term" value="P:response to stress"/>
    <property type="evidence" value="ECO:0007669"/>
    <property type="project" value="UniProtKB-ARBA"/>
</dbReference>
<keyword evidence="2 6" id="KW-0805">Transcription regulation</keyword>
<proteinExistence type="inferred from homology"/>
<evidence type="ECO:0000313" key="10">
    <source>
        <dbReference type="Proteomes" id="UP000245202"/>
    </source>
</evidence>
<accession>A0A2R5F562</accession>
<dbReference type="EMBL" id="BDQX01000394">
    <property type="protein sequence ID" value="GBG11364.1"/>
    <property type="molecule type" value="Genomic_DNA"/>
</dbReference>
<sequence length="184" mass="21447">MRDGGPEHYRPFVQAYGTYIYHTVHAVLQSPHDAEDVTQEVLIQIYRSLPNYRMDGLKSWITRIAVNRAIDYKRSKARRPEQLSGAGEEALQRATSVTAIGMLDATPSPAAEEVAMKQEWSRALHERVGGMPEHYREVVEAFYMEEKSYEQIAAETGLERKSVESRLYRARSWMRRHWRKEDFE</sequence>
<protein>
    <recommendedName>
        <fullName evidence="6">RNA polymerase sigma factor</fullName>
    </recommendedName>
</protein>
<dbReference type="InterPro" id="IPR039425">
    <property type="entry name" value="RNA_pol_sigma-70-like"/>
</dbReference>
<dbReference type="Pfam" id="PF04542">
    <property type="entry name" value="Sigma70_r2"/>
    <property type="match status" value="1"/>
</dbReference>
<dbReference type="Gene3D" id="1.10.1740.10">
    <property type="match status" value="1"/>
</dbReference>
<dbReference type="RefSeq" id="WP_258235243.1">
    <property type="nucleotide sequence ID" value="NZ_BDQX01000394.1"/>
</dbReference>
<keyword evidence="4 6" id="KW-0238">DNA-binding</keyword>
<name>A0A2R5F562_9BACL</name>
<evidence type="ECO:0000256" key="3">
    <source>
        <dbReference type="ARBA" id="ARBA00023082"/>
    </source>
</evidence>
<dbReference type="SUPFAM" id="SSF88946">
    <property type="entry name" value="Sigma2 domain of RNA polymerase sigma factors"/>
    <property type="match status" value="1"/>
</dbReference>
<evidence type="ECO:0000256" key="6">
    <source>
        <dbReference type="RuleBase" id="RU000716"/>
    </source>
</evidence>
<feature type="domain" description="RNA polymerase sigma factor 70 region 4 type 2" evidence="8">
    <location>
        <begin position="122"/>
        <end position="173"/>
    </location>
</feature>
<dbReference type="GO" id="GO:0003677">
    <property type="term" value="F:DNA binding"/>
    <property type="evidence" value="ECO:0007669"/>
    <property type="project" value="UniProtKB-KW"/>
</dbReference>
<dbReference type="InterPro" id="IPR013325">
    <property type="entry name" value="RNA_pol_sigma_r2"/>
</dbReference>
<feature type="domain" description="RNA polymerase sigma-70 region 2" evidence="7">
    <location>
        <begin position="12"/>
        <end position="79"/>
    </location>
</feature>
<evidence type="ECO:0000313" key="9">
    <source>
        <dbReference type="EMBL" id="GBG11364.1"/>
    </source>
</evidence>
<evidence type="ECO:0000256" key="5">
    <source>
        <dbReference type="ARBA" id="ARBA00023163"/>
    </source>
</evidence>
<dbReference type="SUPFAM" id="SSF88659">
    <property type="entry name" value="Sigma3 and sigma4 domains of RNA polymerase sigma factors"/>
    <property type="match status" value="1"/>
</dbReference>
<keyword evidence="5 6" id="KW-0804">Transcription</keyword>
<dbReference type="Proteomes" id="UP000245202">
    <property type="component" value="Unassembled WGS sequence"/>
</dbReference>
<dbReference type="PANTHER" id="PTHR43133:SF51">
    <property type="entry name" value="RNA POLYMERASE SIGMA FACTOR"/>
    <property type="match status" value="1"/>
</dbReference>
<dbReference type="InterPro" id="IPR013249">
    <property type="entry name" value="RNA_pol_sigma70_r4_t2"/>
</dbReference>
<evidence type="ECO:0000256" key="4">
    <source>
        <dbReference type="ARBA" id="ARBA00023125"/>
    </source>
</evidence>
<comment type="caution">
    <text evidence="9">The sequence shown here is derived from an EMBL/GenBank/DDBJ whole genome shotgun (WGS) entry which is preliminary data.</text>
</comment>
<dbReference type="CDD" id="cd06171">
    <property type="entry name" value="Sigma70_r4"/>
    <property type="match status" value="1"/>
</dbReference>
<dbReference type="AlphaFoldDB" id="A0A2R5F562"/>
<dbReference type="Pfam" id="PF08281">
    <property type="entry name" value="Sigma70_r4_2"/>
    <property type="match status" value="1"/>
</dbReference>
<dbReference type="InterPro" id="IPR014284">
    <property type="entry name" value="RNA_pol_sigma-70_dom"/>
</dbReference>